<gene>
    <name evidence="6" type="ORF">B0I18_1112</name>
</gene>
<evidence type="ECO:0000256" key="3">
    <source>
        <dbReference type="SAM" id="SignalP"/>
    </source>
</evidence>
<evidence type="ECO:0000256" key="1">
    <source>
        <dbReference type="ARBA" id="ARBA00009477"/>
    </source>
</evidence>
<dbReference type="AlphaFoldDB" id="A0A2P8CWW6"/>
<dbReference type="Pfam" id="PF25967">
    <property type="entry name" value="RND-MFP_C"/>
    <property type="match status" value="1"/>
</dbReference>
<evidence type="ECO:0000259" key="4">
    <source>
        <dbReference type="Pfam" id="PF25967"/>
    </source>
</evidence>
<evidence type="ECO:0000313" key="6">
    <source>
        <dbReference type="EMBL" id="PSK89450.1"/>
    </source>
</evidence>
<accession>A0A2P8CWW6</accession>
<dbReference type="Gene3D" id="2.40.420.20">
    <property type="match status" value="1"/>
</dbReference>
<dbReference type="Gene3D" id="2.40.30.170">
    <property type="match status" value="1"/>
</dbReference>
<dbReference type="SUPFAM" id="SSF111369">
    <property type="entry name" value="HlyD-like secretion proteins"/>
    <property type="match status" value="1"/>
</dbReference>
<dbReference type="PANTHER" id="PTHR30469">
    <property type="entry name" value="MULTIDRUG RESISTANCE PROTEIN MDTA"/>
    <property type="match status" value="1"/>
</dbReference>
<feature type="domain" description="Multidrug resistance protein MdtA-like C-terminal permuted SH3" evidence="4">
    <location>
        <begin position="329"/>
        <end position="392"/>
    </location>
</feature>
<comment type="caution">
    <text evidence="6">The sequence shown here is derived from an EMBL/GenBank/DDBJ whole genome shotgun (WGS) entry which is preliminary data.</text>
</comment>
<feature type="coiled-coil region" evidence="2">
    <location>
        <begin position="146"/>
        <end position="211"/>
    </location>
</feature>
<feature type="chain" id="PRO_5015180147" evidence="3">
    <location>
        <begin position="27"/>
        <end position="405"/>
    </location>
</feature>
<comment type="similarity">
    <text evidence="1">Belongs to the membrane fusion protein (MFP) (TC 8.A.1) family.</text>
</comment>
<dbReference type="Gene3D" id="1.10.287.470">
    <property type="entry name" value="Helix hairpin bin"/>
    <property type="match status" value="1"/>
</dbReference>
<feature type="domain" description="YknX-like barrel-sandwich hybrid" evidence="5">
    <location>
        <begin position="114"/>
        <end position="233"/>
    </location>
</feature>
<dbReference type="InterPro" id="IPR058639">
    <property type="entry name" value="BSH_YknX-like"/>
</dbReference>
<dbReference type="InterPro" id="IPR058627">
    <property type="entry name" value="MdtA-like_C"/>
</dbReference>
<dbReference type="PANTHER" id="PTHR30469:SF15">
    <property type="entry name" value="HLYD FAMILY OF SECRETION PROTEINS"/>
    <property type="match status" value="1"/>
</dbReference>
<dbReference type="Gene3D" id="2.40.50.100">
    <property type="match status" value="1"/>
</dbReference>
<sequence length="405" mass="44276">MKLNIHNMRNRVLTVTVLSSLVLLMAACGGKAKKDPLTEKKAELEKLKAEQKTLAEKVGTLQDEIDKLDPTSANANAKLVTIKPIGPGAFNHFIDLRGKIDAYNVANVAPRGQGGFVKAVYVKQGDQVKKGEVLLKLDDAVLRQSLTAAQQQLSGVKAQLDQAQSIYQRQQNLWKQNIGTEIQVLNAKTNMEALQSQYNAAKANISLAQEQVNTTNVISEISGVVNAVNVKVGEFFNGAQQIQVVNNNDLKVTVNVPENYIDRVKMGSTLMVTLPESNNKTISTKVNVAGKLIDPITRSFYVEGKIPVDKDIRANQMAMVRIEDYAVPDAITIPVNTLQTDDKGKFVLVAVEEKGKLIARKRPVEIGELYGDQLEVKNGLSAGENIITEGFQSLYDGQRVTLANP</sequence>
<keyword evidence="7" id="KW-1185">Reference proteome</keyword>
<organism evidence="6 7">
    <name type="scientific">Taibaiella chishuiensis</name>
    <dbReference type="NCBI Taxonomy" id="1434707"/>
    <lineage>
        <taxon>Bacteria</taxon>
        <taxon>Pseudomonadati</taxon>
        <taxon>Bacteroidota</taxon>
        <taxon>Chitinophagia</taxon>
        <taxon>Chitinophagales</taxon>
        <taxon>Chitinophagaceae</taxon>
        <taxon>Taibaiella</taxon>
    </lineage>
</organism>
<dbReference type="PROSITE" id="PS51257">
    <property type="entry name" value="PROKAR_LIPOPROTEIN"/>
    <property type="match status" value="1"/>
</dbReference>
<dbReference type="Proteomes" id="UP000240572">
    <property type="component" value="Unassembled WGS sequence"/>
</dbReference>
<dbReference type="Pfam" id="PF25984">
    <property type="entry name" value="BSH_YknX"/>
    <property type="match status" value="1"/>
</dbReference>
<evidence type="ECO:0000313" key="7">
    <source>
        <dbReference type="Proteomes" id="UP000240572"/>
    </source>
</evidence>
<keyword evidence="2" id="KW-0175">Coiled coil</keyword>
<protein>
    <submittedName>
        <fullName evidence="6">RND family efflux transporter MFP subunit</fullName>
    </submittedName>
</protein>
<feature type="coiled-coil region" evidence="2">
    <location>
        <begin position="37"/>
        <end position="64"/>
    </location>
</feature>
<reference evidence="6 7" key="1">
    <citation type="submission" date="2018-03" db="EMBL/GenBank/DDBJ databases">
        <title>Genomic Encyclopedia of Type Strains, Phase III (KMG-III): the genomes of soil and plant-associated and newly described type strains.</title>
        <authorList>
            <person name="Whitman W."/>
        </authorList>
    </citation>
    <scope>NUCLEOTIDE SEQUENCE [LARGE SCALE GENOMIC DNA]</scope>
    <source>
        <strain evidence="6 7">CGMCC 1.12700</strain>
    </source>
</reference>
<dbReference type="EMBL" id="PYGD01000011">
    <property type="protein sequence ID" value="PSK89450.1"/>
    <property type="molecule type" value="Genomic_DNA"/>
</dbReference>
<dbReference type="GO" id="GO:1990281">
    <property type="term" value="C:efflux pump complex"/>
    <property type="evidence" value="ECO:0007669"/>
    <property type="project" value="TreeGrafter"/>
</dbReference>
<dbReference type="NCBIfam" id="TIGR01730">
    <property type="entry name" value="RND_mfp"/>
    <property type="match status" value="1"/>
</dbReference>
<keyword evidence="3" id="KW-0732">Signal</keyword>
<name>A0A2P8CWW6_9BACT</name>
<dbReference type="GO" id="GO:0015562">
    <property type="term" value="F:efflux transmembrane transporter activity"/>
    <property type="evidence" value="ECO:0007669"/>
    <property type="project" value="TreeGrafter"/>
</dbReference>
<evidence type="ECO:0000256" key="2">
    <source>
        <dbReference type="SAM" id="Coils"/>
    </source>
</evidence>
<feature type="signal peptide" evidence="3">
    <location>
        <begin position="1"/>
        <end position="26"/>
    </location>
</feature>
<dbReference type="InterPro" id="IPR006143">
    <property type="entry name" value="RND_pump_MFP"/>
</dbReference>
<evidence type="ECO:0000259" key="5">
    <source>
        <dbReference type="Pfam" id="PF25984"/>
    </source>
</evidence>
<proteinExistence type="inferred from homology"/>